<dbReference type="Proteomes" id="UP000000377">
    <property type="component" value="Chromosome"/>
</dbReference>
<dbReference type="InterPro" id="IPR050109">
    <property type="entry name" value="HTH-type_TetR-like_transc_reg"/>
</dbReference>
<name>D7BW88_STRBB</name>
<dbReference type="SUPFAM" id="SSF46689">
    <property type="entry name" value="Homeodomain-like"/>
    <property type="match status" value="1"/>
</dbReference>
<dbReference type="GO" id="GO:0000976">
    <property type="term" value="F:transcription cis-regulatory region binding"/>
    <property type="evidence" value="ECO:0007669"/>
    <property type="project" value="TreeGrafter"/>
</dbReference>
<dbReference type="InterPro" id="IPR009057">
    <property type="entry name" value="Homeodomain-like_sf"/>
</dbReference>
<organism evidence="6 7">
    <name type="scientific">Streptomyces bingchenggensis (strain BCW-1)</name>
    <dbReference type="NCBI Taxonomy" id="749414"/>
    <lineage>
        <taxon>Bacteria</taxon>
        <taxon>Bacillati</taxon>
        <taxon>Actinomycetota</taxon>
        <taxon>Actinomycetes</taxon>
        <taxon>Kitasatosporales</taxon>
        <taxon>Streptomycetaceae</taxon>
        <taxon>Streptomyces</taxon>
    </lineage>
</organism>
<dbReference type="EMBL" id="CP002047">
    <property type="protein sequence ID" value="ADI11798.1"/>
    <property type="molecule type" value="Genomic_DNA"/>
</dbReference>
<evidence type="ECO:0000313" key="6">
    <source>
        <dbReference type="EMBL" id="ADI11798.1"/>
    </source>
</evidence>
<dbReference type="GO" id="GO:0003700">
    <property type="term" value="F:DNA-binding transcription factor activity"/>
    <property type="evidence" value="ECO:0007669"/>
    <property type="project" value="TreeGrafter"/>
</dbReference>
<evidence type="ECO:0000313" key="7">
    <source>
        <dbReference type="Proteomes" id="UP000000377"/>
    </source>
</evidence>
<dbReference type="Gene3D" id="1.10.357.10">
    <property type="entry name" value="Tetracycline Repressor, domain 2"/>
    <property type="match status" value="1"/>
</dbReference>
<sequence>MTTDAAPPPAGLRLRKRERTRLAITGAAFRLFAERGFDAVTVTEIAAAADVAPATIFTHFATKEDIFFSRGLDFTTGLPEVIDSATDGDLPVRLGEFFRRTITEVVTSDWASARAFARILLGSPALRRSYLPLVRAWQDLITNALLARSQRDEDTAEIALFSALVITTVSVAMDAMHIALATDAPARQVRKTIDAGLDRGFARLAGAYPDGLTAQRPPAP</sequence>
<reference evidence="6 7" key="1">
    <citation type="journal article" date="2010" name="J. Bacteriol.">
        <title>Genome sequence of the milbemycin-producing bacterium Streptomyces bingchenggensis.</title>
        <authorList>
            <person name="Wang X.J."/>
            <person name="Yan Y.J."/>
            <person name="Zhang B."/>
            <person name="An J."/>
            <person name="Wang J.J."/>
            <person name="Tian J."/>
            <person name="Jiang L."/>
            <person name="Chen Y.H."/>
            <person name="Huang S.X."/>
            <person name="Yin M."/>
            <person name="Zhang J."/>
            <person name="Gao A.L."/>
            <person name="Liu C.X."/>
            <person name="Zhu Z.X."/>
            <person name="Xiang W.S."/>
        </authorList>
    </citation>
    <scope>NUCLEOTIDE SEQUENCE [LARGE SCALE GENOMIC DNA]</scope>
    <source>
        <strain evidence="6 7">BCW-1</strain>
    </source>
</reference>
<feature type="DNA-binding region" description="H-T-H motif" evidence="4">
    <location>
        <begin position="41"/>
        <end position="60"/>
    </location>
</feature>
<dbReference type="PANTHER" id="PTHR30055">
    <property type="entry name" value="HTH-TYPE TRANSCRIPTIONAL REGULATOR RUTR"/>
    <property type="match status" value="1"/>
</dbReference>
<evidence type="ECO:0000256" key="3">
    <source>
        <dbReference type="ARBA" id="ARBA00023163"/>
    </source>
</evidence>
<dbReference type="RefSeq" id="WP_014181247.1">
    <property type="nucleotide sequence ID" value="NC_016582.1"/>
</dbReference>
<dbReference type="STRING" id="749414.SBI_08680"/>
<accession>D7BW88</accession>
<evidence type="ECO:0000256" key="1">
    <source>
        <dbReference type="ARBA" id="ARBA00023015"/>
    </source>
</evidence>
<dbReference type="InterPro" id="IPR001647">
    <property type="entry name" value="HTH_TetR"/>
</dbReference>
<dbReference type="PANTHER" id="PTHR30055:SF234">
    <property type="entry name" value="HTH-TYPE TRANSCRIPTIONAL REGULATOR BETI"/>
    <property type="match status" value="1"/>
</dbReference>
<proteinExistence type="predicted"/>
<dbReference type="eggNOG" id="COG1309">
    <property type="taxonomic scope" value="Bacteria"/>
</dbReference>
<keyword evidence="3" id="KW-0804">Transcription</keyword>
<dbReference type="AlphaFoldDB" id="D7BW88"/>
<evidence type="ECO:0000256" key="2">
    <source>
        <dbReference type="ARBA" id="ARBA00023125"/>
    </source>
</evidence>
<dbReference type="KEGG" id="sbh:SBI_08680"/>
<keyword evidence="1" id="KW-0805">Transcription regulation</keyword>
<dbReference type="InterPro" id="IPR023772">
    <property type="entry name" value="DNA-bd_HTH_TetR-type_CS"/>
</dbReference>
<dbReference type="HOGENOM" id="CLU_069356_2_0_11"/>
<dbReference type="Pfam" id="PF17754">
    <property type="entry name" value="TetR_C_14"/>
    <property type="match status" value="1"/>
</dbReference>
<dbReference type="PROSITE" id="PS50977">
    <property type="entry name" value="HTH_TETR_2"/>
    <property type="match status" value="1"/>
</dbReference>
<keyword evidence="2 4" id="KW-0238">DNA-binding</keyword>
<dbReference type="PRINTS" id="PR00455">
    <property type="entry name" value="HTHTETR"/>
</dbReference>
<dbReference type="PATRIC" id="fig|749414.3.peg.8929"/>
<dbReference type="PROSITE" id="PS01081">
    <property type="entry name" value="HTH_TETR_1"/>
    <property type="match status" value="1"/>
</dbReference>
<keyword evidence="7" id="KW-1185">Reference proteome</keyword>
<gene>
    <name evidence="6" type="ordered locus">SBI_08680</name>
</gene>
<protein>
    <submittedName>
        <fullName evidence="6">Transcriptional regulator, TetR family protein</fullName>
    </submittedName>
</protein>
<evidence type="ECO:0000259" key="5">
    <source>
        <dbReference type="PROSITE" id="PS50977"/>
    </source>
</evidence>
<dbReference type="Pfam" id="PF00440">
    <property type="entry name" value="TetR_N"/>
    <property type="match status" value="1"/>
</dbReference>
<evidence type="ECO:0000256" key="4">
    <source>
        <dbReference type="PROSITE-ProRule" id="PRU00335"/>
    </source>
</evidence>
<dbReference type="InterPro" id="IPR041347">
    <property type="entry name" value="MftR_C"/>
</dbReference>
<feature type="domain" description="HTH tetR-type" evidence="5">
    <location>
        <begin position="18"/>
        <end position="78"/>
    </location>
</feature>